<dbReference type="PANTHER" id="PTHR10584">
    <property type="entry name" value="SUGAR KINASE"/>
    <property type="match status" value="1"/>
</dbReference>
<keyword evidence="2 4" id="KW-0418">Kinase</keyword>
<accession>A0A316DCA9</accession>
<dbReference type="SUPFAM" id="SSF53613">
    <property type="entry name" value="Ribokinase-like"/>
    <property type="match status" value="1"/>
</dbReference>
<dbReference type="Proteomes" id="UP000245634">
    <property type="component" value="Unassembled WGS sequence"/>
</dbReference>
<dbReference type="InterPro" id="IPR029056">
    <property type="entry name" value="Ribokinase-like"/>
</dbReference>
<name>A0A316DCA9_9BACL</name>
<dbReference type="GO" id="GO:0005829">
    <property type="term" value="C:cytosol"/>
    <property type="evidence" value="ECO:0007669"/>
    <property type="project" value="TreeGrafter"/>
</dbReference>
<dbReference type="EMBL" id="QGGL01000004">
    <property type="protein sequence ID" value="PWK14927.1"/>
    <property type="molecule type" value="Genomic_DNA"/>
</dbReference>
<evidence type="ECO:0000313" key="4">
    <source>
        <dbReference type="EMBL" id="PWK14927.1"/>
    </source>
</evidence>
<dbReference type="GO" id="GO:0016301">
    <property type="term" value="F:kinase activity"/>
    <property type="evidence" value="ECO:0007669"/>
    <property type="project" value="UniProtKB-KW"/>
</dbReference>
<sequence>MSQGILCIGAAHVDRKAAAKTDIQLRTSIPVSSHHTLGGVARNVAENLARLHCPVALVSRLGADPQGDWVHTHSTELGMDISGLTRSTTCSTASYTALLDGSGEMVLGLADMDIYDEFTPEVLADVPAPLFDRPLWFLDTNLPEATLRALLQKRSAAHCVLLDPVSVPKSHKLLGLLDGIDFLFPNRDEAEVLSGIPISGENDLLRAAERICQRGVKNVILTLGAAGVYVTGEQLTGHFPALPTTVRDVTGAGDSLIAGFLYAYSRSQSVEVAIRSGIAAATITIQSAETVHPDLTPAKLDALI</sequence>
<dbReference type="PANTHER" id="PTHR10584:SF166">
    <property type="entry name" value="RIBOKINASE"/>
    <property type="match status" value="1"/>
</dbReference>
<dbReference type="Pfam" id="PF00294">
    <property type="entry name" value="PfkB"/>
    <property type="match status" value="1"/>
</dbReference>
<dbReference type="InterPro" id="IPR011611">
    <property type="entry name" value="PfkB_dom"/>
</dbReference>
<evidence type="ECO:0000259" key="3">
    <source>
        <dbReference type="Pfam" id="PF00294"/>
    </source>
</evidence>
<gene>
    <name evidence="4" type="ORF">C7459_104129</name>
</gene>
<organism evidence="4 5">
    <name type="scientific">Tumebacillus permanentifrigoris</name>
    <dbReference type="NCBI Taxonomy" id="378543"/>
    <lineage>
        <taxon>Bacteria</taxon>
        <taxon>Bacillati</taxon>
        <taxon>Bacillota</taxon>
        <taxon>Bacilli</taxon>
        <taxon>Bacillales</taxon>
        <taxon>Alicyclobacillaceae</taxon>
        <taxon>Tumebacillus</taxon>
    </lineage>
</organism>
<dbReference type="RefSeq" id="WP_170119298.1">
    <property type="nucleotide sequence ID" value="NZ_QGGL01000004.1"/>
</dbReference>
<keyword evidence="1" id="KW-0808">Transferase</keyword>
<dbReference type="Gene3D" id="3.40.1190.20">
    <property type="match status" value="1"/>
</dbReference>
<evidence type="ECO:0000256" key="2">
    <source>
        <dbReference type="ARBA" id="ARBA00022777"/>
    </source>
</evidence>
<reference evidence="4 5" key="1">
    <citation type="submission" date="2018-05" db="EMBL/GenBank/DDBJ databases">
        <title>Genomic Encyclopedia of Type Strains, Phase IV (KMG-IV): sequencing the most valuable type-strain genomes for metagenomic binning, comparative biology and taxonomic classification.</title>
        <authorList>
            <person name="Goeker M."/>
        </authorList>
    </citation>
    <scope>NUCLEOTIDE SEQUENCE [LARGE SCALE GENOMIC DNA]</scope>
    <source>
        <strain evidence="4 5">DSM 18773</strain>
    </source>
</reference>
<proteinExistence type="predicted"/>
<dbReference type="AlphaFoldDB" id="A0A316DCA9"/>
<dbReference type="CDD" id="cd01941">
    <property type="entry name" value="YeiC_kinase_like"/>
    <property type="match status" value="1"/>
</dbReference>
<feature type="domain" description="Carbohydrate kinase PfkB" evidence="3">
    <location>
        <begin position="5"/>
        <end position="293"/>
    </location>
</feature>
<dbReference type="PROSITE" id="PS00584">
    <property type="entry name" value="PFKB_KINASES_2"/>
    <property type="match status" value="1"/>
</dbReference>
<keyword evidence="5" id="KW-1185">Reference proteome</keyword>
<evidence type="ECO:0000256" key="1">
    <source>
        <dbReference type="ARBA" id="ARBA00022679"/>
    </source>
</evidence>
<comment type="caution">
    <text evidence="4">The sequence shown here is derived from an EMBL/GenBank/DDBJ whole genome shotgun (WGS) entry which is preliminary data.</text>
</comment>
<protein>
    <submittedName>
        <fullName evidence="4">Pseudouridine kinase</fullName>
    </submittedName>
</protein>
<dbReference type="InterPro" id="IPR002173">
    <property type="entry name" value="Carboh/pur_kinase_PfkB_CS"/>
</dbReference>
<evidence type="ECO:0000313" key="5">
    <source>
        <dbReference type="Proteomes" id="UP000245634"/>
    </source>
</evidence>